<dbReference type="RefSeq" id="WP_377028664.1">
    <property type="nucleotide sequence ID" value="NZ_JBHOMY010000003.1"/>
</dbReference>
<dbReference type="EMBL" id="JBHOMY010000003">
    <property type="protein sequence ID" value="MFC1455470.1"/>
    <property type="molecule type" value="Genomic_DNA"/>
</dbReference>
<dbReference type="Proteomes" id="UP001593940">
    <property type="component" value="Unassembled WGS sequence"/>
</dbReference>
<evidence type="ECO:0000256" key="2">
    <source>
        <dbReference type="ARBA" id="ARBA00022692"/>
    </source>
</evidence>
<dbReference type="SUPFAM" id="SSF51120">
    <property type="entry name" value="beta-Roll"/>
    <property type="match status" value="1"/>
</dbReference>
<protein>
    <submittedName>
        <fullName evidence="6">Ig-like domain-containing protein</fullName>
    </submittedName>
</protein>
<dbReference type="Gene3D" id="2.150.10.10">
    <property type="entry name" value="Serralysin-like metalloprotease, C-terminal"/>
    <property type="match status" value="1"/>
</dbReference>
<evidence type="ECO:0000259" key="5">
    <source>
        <dbReference type="PROSITE" id="PS50268"/>
    </source>
</evidence>
<evidence type="ECO:0000313" key="7">
    <source>
        <dbReference type="Proteomes" id="UP001593940"/>
    </source>
</evidence>
<dbReference type="SUPFAM" id="SSF49313">
    <property type="entry name" value="Cadherin-like"/>
    <property type="match status" value="2"/>
</dbReference>
<dbReference type="InterPro" id="IPR001343">
    <property type="entry name" value="Hemolysn_Ca-bd"/>
</dbReference>
<accession>A0ABV6Y376</accession>
<dbReference type="Pfam" id="PF17963">
    <property type="entry name" value="Big_9"/>
    <property type="match status" value="1"/>
</dbReference>
<dbReference type="InterPro" id="IPR015919">
    <property type="entry name" value="Cadherin-like_sf"/>
</dbReference>
<dbReference type="PANTHER" id="PTHR24028">
    <property type="entry name" value="CADHERIN-87A"/>
    <property type="match status" value="1"/>
</dbReference>
<keyword evidence="7" id="KW-1185">Reference proteome</keyword>
<dbReference type="PROSITE" id="PS50268">
    <property type="entry name" value="CADHERIN_2"/>
    <property type="match status" value="1"/>
</dbReference>
<comment type="subcellular location">
    <subcellularLocation>
        <location evidence="1">Membrane</location>
        <topology evidence="1">Single-pass membrane protein</topology>
    </subcellularLocation>
</comment>
<proteinExistence type="predicted"/>
<dbReference type="InterPro" id="IPR011049">
    <property type="entry name" value="Serralysin-like_metalloprot_C"/>
</dbReference>
<dbReference type="Pfam" id="PF00353">
    <property type="entry name" value="HemolysinCabind"/>
    <property type="match status" value="1"/>
</dbReference>
<dbReference type="InterPro" id="IPR018511">
    <property type="entry name" value="Hemolysin-typ_Ca-bd_CS"/>
</dbReference>
<dbReference type="InterPro" id="IPR002126">
    <property type="entry name" value="Cadherin-like_dom"/>
</dbReference>
<reference evidence="6 7" key="1">
    <citation type="submission" date="2024-09" db="EMBL/GenBank/DDBJ databases">
        <title>Nodulacao em especies de Leguminosae Basais da Amazonia e Caracterizacao dos Rizobios e Bacterias Associadas aos Nodulos.</title>
        <authorList>
            <person name="Jambeiro I.C.A."/>
            <person name="Lopes I.S."/>
            <person name="Aguiar E.R.G.R."/>
            <person name="Santos A.F.J."/>
            <person name="Dos Santos J.M.F."/>
            <person name="Gross E."/>
        </authorList>
    </citation>
    <scope>NUCLEOTIDE SEQUENCE [LARGE SCALE GENOMIC DNA]</scope>
    <source>
        <strain evidence="6 7">BRUESC1165</strain>
    </source>
</reference>
<name>A0ABV6Y376_9HYPH</name>
<keyword evidence="3" id="KW-1133">Transmembrane helix</keyword>
<dbReference type="CDD" id="cd11304">
    <property type="entry name" value="Cadherin_repeat"/>
    <property type="match status" value="1"/>
</dbReference>
<dbReference type="InterPro" id="IPR050174">
    <property type="entry name" value="Protocadherin/Cadherin-CA"/>
</dbReference>
<evidence type="ECO:0000256" key="1">
    <source>
        <dbReference type="ARBA" id="ARBA00004167"/>
    </source>
</evidence>
<keyword evidence="3" id="KW-0472">Membrane</keyword>
<evidence type="ECO:0000256" key="4">
    <source>
        <dbReference type="ARBA" id="ARBA00023180"/>
    </source>
</evidence>
<gene>
    <name evidence="6" type="ORF">ACETIH_01660</name>
</gene>
<dbReference type="PRINTS" id="PR00313">
    <property type="entry name" value="CABNDNGRPT"/>
</dbReference>
<keyword evidence="2" id="KW-0812">Transmembrane</keyword>
<dbReference type="PROSITE" id="PS00330">
    <property type="entry name" value="HEMOLYSIN_CALCIUM"/>
    <property type="match status" value="1"/>
</dbReference>
<comment type="caution">
    <text evidence="6">The sequence shown here is derived from an EMBL/GenBank/DDBJ whole genome shotgun (WGS) entry which is preliminary data.</text>
</comment>
<organism evidence="6 7">
    <name type="scientific">Microvirga arabica</name>
    <dbReference type="NCBI Taxonomy" id="1128671"/>
    <lineage>
        <taxon>Bacteria</taxon>
        <taxon>Pseudomonadati</taxon>
        <taxon>Pseudomonadota</taxon>
        <taxon>Alphaproteobacteria</taxon>
        <taxon>Hyphomicrobiales</taxon>
        <taxon>Methylobacteriaceae</taxon>
        <taxon>Microvirga</taxon>
    </lineage>
</organism>
<dbReference type="InterPro" id="IPR010221">
    <property type="entry name" value="VCBS_dom"/>
</dbReference>
<dbReference type="Gene3D" id="2.60.40.60">
    <property type="entry name" value="Cadherins"/>
    <property type="match status" value="1"/>
</dbReference>
<evidence type="ECO:0000256" key="3">
    <source>
        <dbReference type="ARBA" id="ARBA00022989"/>
    </source>
</evidence>
<evidence type="ECO:0000313" key="6">
    <source>
        <dbReference type="EMBL" id="MFC1455470.1"/>
    </source>
</evidence>
<dbReference type="NCBIfam" id="TIGR01965">
    <property type="entry name" value="VCBS_repeat"/>
    <property type="match status" value="1"/>
</dbReference>
<feature type="domain" description="Cadherin" evidence="5">
    <location>
        <begin position="590"/>
        <end position="684"/>
    </location>
</feature>
<keyword evidence="4" id="KW-0325">Glycoprotein</keyword>
<dbReference type="Gene3D" id="2.60.40.2810">
    <property type="match status" value="1"/>
</dbReference>
<sequence length="828" mass="89133">MSDAIVAAFNDAATWDAVLAAIKSNASALLDETRIENLGYLVNDADRGQALGLGVSEFKILFGNFTSFPQIQALVERQLDVEYAKFEFVFAFENANTVDDMRVGLGRVQLLLNDRESVIREWSSSDDPAVKARAAELAAEPYTIVLRKIAARLNDAPYLDALAAEMMSAHQHNGPFDTLDELIGALDDATDVLGSASIIASFNEAEGWEAMLAMVKAHSLTLLDPDHLAKLHQLAGDDAYEQDIGLAVVEFRTLFGGFTSTAQITAAIERQIEIVHGRFAALSAINGSQDAGFMAELLSLHVSRLHQHRQDLIAEWRDSGDPDALARTAELEEETYTAVLSEISSHLDDEAYLAELAARIQFARQGGSFLDIDALIAALDLADRAIAATHEAVISGTRFGSMNEDDEQSIGGFLTVEDGDWGESRFKAVAQSELQKQYGTFLFNSDTGEWGFTLNSAAQSLKQDQQVQQTLIIESLDGTAAAILTITVTGQNDAPEAAGSGNSASVAEDTSIMGHVPLGLDIDGDGLTYTLVQPVLGLVFNDDGSFTYQPAADFNGTVAFRYQAVDTEGARSQPKTFTITVNPVSDRPHDIALSNTRIEENAAAGTIVGVLTGSDVDGDALAFSLTGDAGGRFAISNGRLVVKDGVRLDYEQATSHMLTVRVTDGSNAAYEEIFVVHVNDEPSARIVGSSSSDLLKGGSGRDVLWGKLGNDRLTGGAGKDVFVLDTKANKSKNKDQIVDFNVKDDSLWLDNKIFTTIGKLGSETKPVQLKKDFLVIGSKAKDKNGYVIYDNKKGKLFYDADGSGKGKQVEVATLSKNLKMTEKDFFIV</sequence>
<dbReference type="PANTHER" id="PTHR24028:SF328">
    <property type="entry name" value="CADHERIN-3"/>
    <property type="match status" value="1"/>
</dbReference>